<dbReference type="OrthoDB" id="7739311at2759"/>
<protein>
    <recommendedName>
        <fullName evidence="10">Putative ionotropic receptor ligand binding domain-containing protein</fullName>
    </recommendedName>
</protein>
<feature type="domain" description="Putative ionotropic receptor ligand binding" evidence="10">
    <location>
        <begin position="35"/>
        <end position="227"/>
    </location>
</feature>
<keyword evidence="6" id="KW-0675">Receptor</keyword>
<evidence type="ECO:0000256" key="2">
    <source>
        <dbReference type="ARBA" id="ARBA00022475"/>
    </source>
</evidence>
<dbReference type="PANTHER" id="PTHR42643:SF37">
    <property type="entry name" value="IONOTROPIC RECEPTOR 11A-RELATED"/>
    <property type="match status" value="1"/>
</dbReference>
<organism evidence="11 12">
    <name type="scientific">Drosophila ananassae</name>
    <name type="common">Fruit fly</name>
    <dbReference type="NCBI Taxonomy" id="7217"/>
    <lineage>
        <taxon>Eukaryota</taxon>
        <taxon>Metazoa</taxon>
        <taxon>Ecdysozoa</taxon>
        <taxon>Arthropoda</taxon>
        <taxon>Hexapoda</taxon>
        <taxon>Insecta</taxon>
        <taxon>Pterygota</taxon>
        <taxon>Neoptera</taxon>
        <taxon>Endopterygota</taxon>
        <taxon>Diptera</taxon>
        <taxon>Brachycera</taxon>
        <taxon>Muscomorpha</taxon>
        <taxon>Ephydroidea</taxon>
        <taxon>Drosophilidae</taxon>
        <taxon>Drosophila</taxon>
        <taxon>Sophophora</taxon>
    </lineage>
</organism>
<keyword evidence="3 8" id="KW-0812">Transmembrane</keyword>
<dbReference type="PhylomeDB" id="B3MXR1"/>
<feature type="chain" id="PRO_5002791324" description="Putative ionotropic receptor ligand binding domain-containing protein" evidence="9">
    <location>
        <begin position="19"/>
        <end position="637"/>
    </location>
</feature>
<dbReference type="CTD" id="32189"/>
<dbReference type="Proteomes" id="UP000007801">
    <property type="component" value="Unassembled WGS sequence"/>
</dbReference>
<keyword evidence="2" id="KW-1003">Cell membrane</keyword>
<evidence type="ECO:0000256" key="4">
    <source>
        <dbReference type="ARBA" id="ARBA00022989"/>
    </source>
</evidence>
<name>B3MXR1_DROAN</name>
<evidence type="ECO:0000256" key="7">
    <source>
        <dbReference type="ARBA" id="ARBA00023180"/>
    </source>
</evidence>
<evidence type="ECO:0000313" key="12">
    <source>
        <dbReference type="Proteomes" id="UP000007801"/>
    </source>
</evidence>
<dbReference type="InterPro" id="IPR052192">
    <property type="entry name" value="Insect_Ionotropic_Sensory_Rcpt"/>
</dbReference>
<keyword evidence="7" id="KW-0325">Glycoprotein</keyword>
<keyword evidence="9" id="KW-0732">Signal</keyword>
<dbReference type="Pfam" id="PF24061">
    <property type="entry name" value="LBD_receptor"/>
    <property type="match status" value="1"/>
</dbReference>
<feature type="transmembrane region" description="Helical" evidence="8">
    <location>
        <begin position="369"/>
        <end position="387"/>
    </location>
</feature>
<dbReference type="Gene3D" id="3.40.190.10">
    <property type="entry name" value="Periplasmic binding protein-like II"/>
    <property type="match status" value="1"/>
</dbReference>
<evidence type="ECO:0000256" key="1">
    <source>
        <dbReference type="ARBA" id="ARBA00004651"/>
    </source>
</evidence>
<dbReference type="PANTHER" id="PTHR42643">
    <property type="entry name" value="IONOTROPIC RECEPTOR 20A-RELATED"/>
    <property type="match status" value="1"/>
</dbReference>
<dbReference type="KEGG" id="dan:6502264"/>
<dbReference type="HOGENOM" id="CLU_445014_0_0_1"/>
<keyword evidence="12" id="KW-1185">Reference proteome</keyword>
<dbReference type="SUPFAM" id="SSF53850">
    <property type="entry name" value="Periplasmic binding protein-like II"/>
    <property type="match status" value="1"/>
</dbReference>
<feature type="signal peptide" evidence="9">
    <location>
        <begin position="1"/>
        <end position="18"/>
    </location>
</feature>
<comment type="subcellular location">
    <subcellularLocation>
        <location evidence="1">Cell membrane</location>
        <topology evidence="1">Multi-pass membrane protein</topology>
    </subcellularLocation>
</comment>
<evidence type="ECO:0000256" key="6">
    <source>
        <dbReference type="ARBA" id="ARBA00023170"/>
    </source>
</evidence>
<evidence type="ECO:0000256" key="8">
    <source>
        <dbReference type="SAM" id="Phobius"/>
    </source>
</evidence>
<accession>B3MXR1</accession>
<dbReference type="FunCoup" id="B3MXR1">
    <property type="interactions" value="1"/>
</dbReference>
<sequence>MRLVGLCLLSALWLLGNSQDQRTGQELLLAKLTPPQDEMKVQVLAKATHYVVKNFIANKINTMVIRQDCMECPDELLDRQSTIVDHVLSNLAPNISVVLHSGDDQEETSWDYTLFVVNSQREFLFLKIIFPDELVEREFYFVVVVTQFQSPDTVEATVGKIIVASLRFPVINVVVVVQTTDGTVVLYAYSLFTTNCTIGLTLLEINQFDPVTGEPLQPMTYLYPVRQGHLGNCVLNVTANHMPPHFIYEKWTEERNSYPENQVVDPKDVSGIDWEVLQLLSKALKFKIQLLLPSEPSQIFGEGNVTGSFAQLADGSAQLAVGGLSGSDKRRWLFSKSTVYYQSQFVMVVRRDRYLGRFGPLMLPFRGKVWTMIILIYATAFVATFALSSRLRLRYSLENLFLMTLGNPIPMHRLPGTGFLRYLVASWLLLTLVLRGAYQARLFDVLRMQQYRPLPKDVAGLIEDNYTLVSNGYHDFYPLRMTRRMSESFSARFDRVQHAAPGERLTSIALVSNLAYWNHRHRDITRLTFVPQPIYTYQLVLYFPRRSFLKPAVDRKLKQLLGAGVIAQIGRRYVNYLCDKDLAGNRELLPRITNKLMGGVYRIHALVIFLATVVFGLERISHRWSWLTRLMEWFHRY</sequence>
<evidence type="ECO:0000313" key="11">
    <source>
        <dbReference type="EMBL" id="EDV38526.1"/>
    </source>
</evidence>
<dbReference type="AlphaFoldDB" id="B3MXR1"/>
<gene>
    <name evidence="11" type="primary">Dana\GF19507</name>
    <name evidence="11" type="synonym">dana_GLEANR_21547</name>
    <name evidence="11" type="ORF">GF19507</name>
</gene>
<dbReference type="eggNOG" id="KOG1052">
    <property type="taxonomic scope" value="Eukaryota"/>
</dbReference>
<evidence type="ECO:0000256" key="9">
    <source>
        <dbReference type="SAM" id="SignalP"/>
    </source>
</evidence>
<dbReference type="GO" id="GO:0050909">
    <property type="term" value="P:sensory perception of taste"/>
    <property type="evidence" value="ECO:0007669"/>
    <property type="project" value="EnsemblMetazoa"/>
</dbReference>
<proteinExistence type="predicted"/>
<dbReference type="InterPro" id="IPR056198">
    <property type="entry name" value="LBD_receptor"/>
</dbReference>
<dbReference type="OMA" id="YQLVIYF"/>
<keyword evidence="5 8" id="KW-0472">Membrane</keyword>
<dbReference type="GeneID" id="6502264"/>
<feature type="transmembrane region" description="Helical" evidence="8">
    <location>
        <begin position="419"/>
        <end position="438"/>
    </location>
</feature>
<dbReference type="InParanoid" id="B3MXR1"/>
<dbReference type="GO" id="GO:0005886">
    <property type="term" value="C:plasma membrane"/>
    <property type="evidence" value="ECO:0007669"/>
    <property type="project" value="UniProtKB-SubCell"/>
</dbReference>
<evidence type="ECO:0000256" key="3">
    <source>
        <dbReference type="ARBA" id="ARBA00022692"/>
    </source>
</evidence>
<evidence type="ECO:0000259" key="10">
    <source>
        <dbReference type="Pfam" id="PF24061"/>
    </source>
</evidence>
<reference evidence="11 12" key="1">
    <citation type="journal article" date="2007" name="Nature">
        <title>Evolution of genes and genomes on the Drosophila phylogeny.</title>
        <authorList>
            <consortium name="Drosophila 12 Genomes Consortium"/>
            <person name="Clark A.G."/>
            <person name="Eisen M.B."/>
            <person name="Smith D.R."/>
            <person name="Bergman C.M."/>
            <person name="Oliver B."/>
            <person name="Markow T.A."/>
            <person name="Kaufman T.C."/>
            <person name="Kellis M."/>
            <person name="Gelbart W."/>
            <person name="Iyer V.N."/>
            <person name="Pollard D.A."/>
            <person name="Sackton T.B."/>
            <person name="Larracuente A.M."/>
            <person name="Singh N.D."/>
            <person name="Abad J.P."/>
            <person name="Abt D.N."/>
            <person name="Adryan B."/>
            <person name="Aguade M."/>
            <person name="Akashi H."/>
            <person name="Anderson W.W."/>
            <person name="Aquadro C.F."/>
            <person name="Ardell D.H."/>
            <person name="Arguello R."/>
            <person name="Artieri C.G."/>
            <person name="Barbash D.A."/>
            <person name="Barker D."/>
            <person name="Barsanti P."/>
            <person name="Batterham P."/>
            <person name="Batzoglou S."/>
            <person name="Begun D."/>
            <person name="Bhutkar A."/>
            <person name="Blanco E."/>
            <person name="Bosak S.A."/>
            <person name="Bradley R.K."/>
            <person name="Brand A.D."/>
            <person name="Brent M.R."/>
            <person name="Brooks A.N."/>
            <person name="Brown R.H."/>
            <person name="Butlin R.K."/>
            <person name="Caggese C."/>
            <person name="Calvi B.R."/>
            <person name="Bernardo de Carvalho A."/>
            <person name="Caspi A."/>
            <person name="Castrezana S."/>
            <person name="Celniker S.E."/>
            <person name="Chang J.L."/>
            <person name="Chapple C."/>
            <person name="Chatterji S."/>
            <person name="Chinwalla A."/>
            <person name="Civetta A."/>
            <person name="Clifton S.W."/>
            <person name="Comeron J.M."/>
            <person name="Costello J.C."/>
            <person name="Coyne J.A."/>
            <person name="Daub J."/>
            <person name="David R.G."/>
            <person name="Delcher A.L."/>
            <person name="Delehaunty K."/>
            <person name="Do C.B."/>
            <person name="Ebling H."/>
            <person name="Edwards K."/>
            <person name="Eickbush T."/>
            <person name="Evans J.D."/>
            <person name="Filipski A."/>
            <person name="Findeiss S."/>
            <person name="Freyhult E."/>
            <person name="Fulton L."/>
            <person name="Fulton R."/>
            <person name="Garcia A.C."/>
            <person name="Gardiner A."/>
            <person name="Garfield D.A."/>
            <person name="Garvin B.E."/>
            <person name="Gibson G."/>
            <person name="Gilbert D."/>
            <person name="Gnerre S."/>
            <person name="Godfrey J."/>
            <person name="Good R."/>
            <person name="Gotea V."/>
            <person name="Gravely B."/>
            <person name="Greenberg A.J."/>
            <person name="Griffiths-Jones S."/>
            <person name="Gross S."/>
            <person name="Guigo R."/>
            <person name="Gustafson E.A."/>
            <person name="Haerty W."/>
            <person name="Hahn M.W."/>
            <person name="Halligan D.L."/>
            <person name="Halpern A.L."/>
            <person name="Halter G.M."/>
            <person name="Han M.V."/>
            <person name="Heger A."/>
            <person name="Hillier L."/>
            <person name="Hinrichs A.S."/>
            <person name="Holmes I."/>
            <person name="Hoskins R.A."/>
            <person name="Hubisz M.J."/>
            <person name="Hultmark D."/>
            <person name="Huntley M.A."/>
            <person name="Jaffe D.B."/>
            <person name="Jagadeeshan S."/>
            <person name="Jeck W.R."/>
            <person name="Johnson J."/>
            <person name="Jones C.D."/>
            <person name="Jordan W.C."/>
            <person name="Karpen G.H."/>
            <person name="Kataoka E."/>
            <person name="Keightley P.D."/>
            <person name="Kheradpour P."/>
            <person name="Kirkness E.F."/>
            <person name="Koerich L.B."/>
            <person name="Kristiansen K."/>
            <person name="Kudrna D."/>
            <person name="Kulathinal R.J."/>
            <person name="Kumar S."/>
            <person name="Kwok R."/>
            <person name="Lander E."/>
            <person name="Langley C.H."/>
            <person name="Lapoint R."/>
            <person name="Lazzaro B.P."/>
            <person name="Lee S.J."/>
            <person name="Levesque L."/>
            <person name="Li R."/>
            <person name="Lin C.F."/>
            <person name="Lin M.F."/>
            <person name="Lindblad-Toh K."/>
            <person name="Llopart A."/>
            <person name="Long M."/>
            <person name="Low L."/>
            <person name="Lozovsky E."/>
            <person name="Lu J."/>
            <person name="Luo M."/>
            <person name="Machado C.A."/>
            <person name="Makalowski W."/>
            <person name="Marzo M."/>
            <person name="Matsuda M."/>
            <person name="Matzkin L."/>
            <person name="McAllister B."/>
            <person name="McBride C.S."/>
            <person name="McKernan B."/>
            <person name="McKernan K."/>
            <person name="Mendez-Lago M."/>
            <person name="Minx P."/>
            <person name="Mollenhauer M.U."/>
            <person name="Montooth K."/>
            <person name="Mount S.M."/>
            <person name="Mu X."/>
            <person name="Myers E."/>
            <person name="Negre B."/>
            <person name="Newfeld S."/>
            <person name="Nielsen R."/>
            <person name="Noor M.A."/>
            <person name="O'Grady P."/>
            <person name="Pachter L."/>
            <person name="Papaceit M."/>
            <person name="Parisi M.J."/>
            <person name="Parisi M."/>
            <person name="Parts L."/>
            <person name="Pedersen J.S."/>
            <person name="Pesole G."/>
            <person name="Phillippy A.M."/>
            <person name="Ponting C.P."/>
            <person name="Pop M."/>
            <person name="Porcelli D."/>
            <person name="Powell J.R."/>
            <person name="Prohaska S."/>
            <person name="Pruitt K."/>
            <person name="Puig M."/>
            <person name="Quesneville H."/>
            <person name="Ram K.R."/>
            <person name="Rand D."/>
            <person name="Rasmussen M.D."/>
            <person name="Reed L.K."/>
            <person name="Reenan R."/>
            <person name="Reily A."/>
            <person name="Remington K.A."/>
            <person name="Rieger T.T."/>
            <person name="Ritchie M.G."/>
            <person name="Robin C."/>
            <person name="Rogers Y.H."/>
            <person name="Rohde C."/>
            <person name="Rozas J."/>
            <person name="Rubenfield M.J."/>
            <person name="Ruiz A."/>
            <person name="Russo S."/>
            <person name="Salzberg S.L."/>
            <person name="Sanchez-Gracia A."/>
            <person name="Saranga D.J."/>
            <person name="Sato H."/>
            <person name="Schaeffer S.W."/>
            <person name="Schatz M.C."/>
            <person name="Schlenke T."/>
            <person name="Schwartz R."/>
            <person name="Segarra C."/>
            <person name="Singh R.S."/>
            <person name="Sirot L."/>
            <person name="Sirota M."/>
            <person name="Sisneros N.B."/>
            <person name="Smith C.D."/>
            <person name="Smith T.F."/>
            <person name="Spieth J."/>
            <person name="Stage D.E."/>
            <person name="Stark A."/>
            <person name="Stephan W."/>
            <person name="Strausberg R.L."/>
            <person name="Strempel S."/>
            <person name="Sturgill D."/>
            <person name="Sutton G."/>
            <person name="Sutton G.G."/>
            <person name="Tao W."/>
            <person name="Teichmann S."/>
            <person name="Tobari Y.N."/>
            <person name="Tomimura Y."/>
            <person name="Tsolas J.M."/>
            <person name="Valente V.L."/>
            <person name="Venter E."/>
            <person name="Venter J.C."/>
            <person name="Vicario S."/>
            <person name="Vieira F.G."/>
            <person name="Vilella A.J."/>
            <person name="Villasante A."/>
            <person name="Walenz B."/>
            <person name="Wang J."/>
            <person name="Wasserman M."/>
            <person name="Watts T."/>
            <person name="Wilson D."/>
            <person name="Wilson R.K."/>
            <person name="Wing R.A."/>
            <person name="Wolfner M.F."/>
            <person name="Wong A."/>
            <person name="Wong G.K."/>
            <person name="Wu C.I."/>
            <person name="Wu G."/>
            <person name="Yamamoto D."/>
            <person name="Yang H.P."/>
            <person name="Yang S.P."/>
            <person name="Yorke J.A."/>
            <person name="Yoshida K."/>
            <person name="Zdobnov E."/>
            <person name="Zhang P."/>
            <person name="Zhang Y."/>
            <person name="Zimin A.V."/>
            <person name="Baldwin J."/>
            <person name="Abdouelleil A."/>
            <person name="Abdulkadir J."/>
            <person name="Abebe A."/>
            <person name="Abera B."/>
            <person name="Abreu J."/>
            <person name="Acer S.C."/>
            <person name="Aftuck L."/>
            <person name="Alexander A."/>
            <person name="An P."/>
            <person name="Anderson E."/>
            <person name="Anderson S."/>
            <person name="Arachi H."/>
            <person name="Azer M."/>
            <person name="Bachantsang P."/>
            <person name="Barry A."/>
            <person name="Bayul T."/>
            <person name="Berlin A."/>
            <person name="Bessette D."/>
            <person name="Bloom T."/>
            <person name="Blye J."/>
            <person name="Boguslavskiy L."/>
            <person name="Bonnet C."/>
            <person name="Boukhgalter B."/>
            <person name="Bourzgui I."/>
            <person name="Brown A."/>
            <person name="Cahill P."/>
            <person name="Channer S."/>
            <person name="Cheshatsang Y."/>
            <person name="Chuda L."/>
            <person name="Citroen M."/>
            <person name="Collymore A."/>
            <person name="Cooke P."/>
            <person name="Costello M."/>
            <person name="D'Aco K."/>
            <person name="Daza R."/>
            <person name="De Haan G."/>
            <person name="DeGray S."/>
            <person name="DeMaso C."/>
            <person name="Dhargay N."/>
            <person name="Dooley K."/>
            <person name="Dooley E."/>
            <person name="Doricent M."/>
            <person name="Dorje P."/>
            <person name="Dorjee K."/>
            <person name="Dupes A."/>
            <person name="Elong R."/>
            <person name="Falk J."/>
            <person name="Farina A."/>
            <person name="Faro S."/>
            <person name="Ferguson D."/>
            <person name="Fisher S."/>
            <person name="Foley C.D."/>
            <person name="Franke A."/>
            <person name="Friedrich D."/>
            <person name="Gadbois L."/>
            <person name="Gearin G."/>
            <person name="Gearin C.R."/>
            <person name="Giannoukos G."/>
            <person name="Goode T."/>
            <person name="Graham J."/>
            <person name="Grandbois E."/>
            <person name="Grewal S."/>
            <person name="Gyaltsen K."/>
            <person name="Hafez N."/>
            <person name="Hagos B."/>
            <person name="Hall J."/>
            <person name="Henson C."/>
            <person name="Hollinger A."/>
            <person name="Honan T."/>
            <person name="Huard M.D."/>
            <person name="Hughes L."/>
            <person name="Hurhula B."/>
            <person name="Husby M.E."/>
            <person name="Kamat A."/>
            <person name="Kanga B."/>
            <person name="Kashin S."/>
            <person name="Khazanovich D."/>
            <person name="Kisner P."/>
            <person name="Lance K."/>
            <person name="Lara M."/>
            <person name="Lee W."/>
            <person name="Lennon N."/>
            <person name="Letendre F."/>
            <person name="LeVine R."/>
            <person name="Lipovsky A."/>
            <person name="Liu X."/>
            <person name="Liu J."/>
            <person name="Liu S."/>
            <person name="Lokyitsang T."/>
            <person name="Lokyitsang Y."/>
            <person name="Lubonja R."/>
            <person name="Lui A."/>
            <person name="MacDonald P."/>
            <person name="Magnisalis V."/>
            <person name="Maru K."/>
            <person name="Matthews C."/>
            <person name="McCusker W."/>
            <person name="McDonough S."/>
            <person name="Mehta T."/>
            <person name="Meldrim J."/>
            <person name="Meneus L."/>
            <person name="Mihai O."/>
            <person name="Mihalev A."/>
            <person name="Mihova T."/>
            <person name="Mittelman R."/>
            <person name="Mlenga V."/>
            <person name="Montmayeur A."/>
            <person name="Mulrain L."/>
            <person name="Navidi A."/>
            <person name="Naylor J."/>
            <person name="Negash T."/>
            <person name="Nguyen T."/>
            <person name="Nguyen N."/>
            <person name="Nicol R."/>
            <person name="Norbu C."/>
            <person name="Norbu N."/>
            <person name="Novod N."/>
            <person name="O'Neill B."/>
            <person name="Osman S."/>
            <person name="Markiewicz E."/>
            <person name="Oyono O.L."/>
            <person name="Patti C."/>
            <person name="Phunkhang P."/>
            <person name="Pierre F."/>
            <person name="Priest M."/>
            <person name="Raghuraman S."/>
            <person name="Rege F."/>
            <person name="Reyes R."/>
            <person name="Rise C."/>
            <person name="Rogov P."/>
            <person name="Ross K."/>
            <person name="Ryan E."/>
            <person name="Settipalli S."/>
            <person name="Shea T."/>
            <person name="Sherpa N."/>
            <person name="Shi L."/>
            <person name="Shih D."/>
            <person name="Sparrow T."/>
            <person name="Spaulding J."/>
            <person name="Stalker J."/>
            <person name="Stange-Thomann N."/>
            <person name="Stavropoulos S."/>
            <person name="Stone C."/>
            <person name="Strader C."/>
            <person name="Tesfaye S."/>
            <person name="Thomson T."/>
            <person name="Thoulutsang Y."/>
            <person name="Thoulutsang D."/>
            <person name="Topham K."/>
            <person name="Topping I."/>
            <person name="Tsamla T."/>
            <person name="Vassiliev H."/>
            <person name="Vo A."/>
            <person name="Wangchuk T."/>
            <person name="Wangdi T."/>
            <person name="Weiand M."/>
            <person name="Wilkinson J."/>
            <person name="Wilson A."/>
            <person name="Yadav S."/>
            <person name="Young G."/>
            <person name="Yu Q."/>
            <person name="Zembek L."/>
            <person name="Zhong D."/>
            <person name="Zimmer A."/>
            <person name="Zwirko Z."/>
            <person name="Jaffe D.B."/>
            <person name="Alvarez P."/>
            <person name="Brockman W."/>
            <person name="Butler J."/>
            <person name="Chin C."/>
            <person name="Gnerre S."/>
            <person name="Grabherr M."/>
            <person name="Kleber M."/>
            <person name="Mauceli E."/>
            <person name="MacCallum I."/>
        </authorList>
    </citation>
    <scope>NUCLEOTIDE SEQUENCE [LARGE SCALE GENOMIC DNA]</scope>
    <source>
        <strain evidence="12">Tucson 14024-0371.13</strain>
    </source>
</reference>
<dbReference type="Gene3D" id="1.10.287.70">
    <property type="match status" value="1"/>
</dbReference>
<feature type="transmembrane region" description="Helical" evidence="8">
    <location>
        <begin position="599"/>
        <end position="617"/>
    </location>
</feature>
<evidence type="ECO:0000256" key="5">
    <source>
        <dbReference type="ARBA" id="ARBA00023136"/>
    </source>
</evidence>
<dbReference type="EMBL" id="CH902630">
    <property type="protein sequence ID" value="EDV38526.1"/>
    <property type="molecule type" value="Genomic_DNA"/>
</dbReference>
<keyword evidence="4 8" id="KW-1133">Transmembrane helix</keyword>